<dbReference type="InterPro" id="IPR000212">
    <property type="entry name" value="DNA_helicase_UvrD/REP"/>
</dbReference>
<evidence type="ECO:0000259" key="11">
    <source>
        <dbReference type="PROSITE" id="PS51217"/>
    </source>
</evidence>
<evidence type="ECO:0000256" key="7">
    <source>
        <dbReference type="ARBA" id="ARBA00034808"/>
    </source>
</evidence>
<accession>A0AAW4MVL1</accession>
<dbReference type="CDD" id="cd17932">
    <property type="entry name" value="DEXQc_UvrD"/>
    <property type="match status" value="1"/>
</dbReference>
<evidence type="ECO:0000256" key="9">
    <source>
        <dbReference type="PROSITE-ProRule" id="PRU00560"/>
    </source>
</evidence>
<keyword evidence="3 9" id="KW-0347">Helicase</keyword>
<keyword evidence="15" id="KW-1185">Reference proteome</keyword>
<evidence type="ECO:0000256" key="2">
    <source>
        <dbReference type="ARBA" id="ARBA00022801"/>
    </source>
</evidence>
<dbReference type="PANTHER" id="PTHR11070:SF2">
    <property type="entry name" value="ATP-DEPENDENT DNA HELICASE SRS2"/>
    <property type="match status" value="1"/>
</dbReference>
<evidence type="ECO:0000256" key="4">
    <source>
        <dbReference type="ARBA" id="ARBA00022840"/>
    </source>
</evidence>
<dbReference type="AlphaFoldDB" id="A0AAW4MVL1"/>
<evidence type="ECO:0000256" key="8">
    <source>
        <dbReference type="ARBA" id="ARBA00048988"/>
    </source>
</evidence>
<evidence type="ECO:0000259" key="10">
    <source>
        <dbReference type="PROSITE" id="PS51198"/>
    </source>
</evidence>
<evidence type="ECO:0000256" key="6">
    <source>
        <dbReference type="ARBA" id="ARBA00034617"/>
    </source>
</evidence>
<evidence type="ECO:0000256" key="5">
    <source>
        <dbReference type="ARBA" id="ARBA00023235"/>
    </source>
</evidence>
<dbReference type="Proteomes" id="UP001196408">
    <property type="component" value="Unassembled WGS sequence"/>
</dbReference>
<evidence type="ECO:0000256" key="1">
    <source>
        <dbReference type="ARBA" id="ARBA00022741"/>
    </source>
</evidence>
<evidence type="ECO:0000256" key="3">
    <source>
        <dbReference type="ARBA" id="ARBA00022806"/>
    </source>
</evidence>
<feature type="binding site" evidence="9">
    <location>
        <begin position="26"/>
        <end position="33"/>
    </location>
    <ligand>
        <name>ATP</name>
        <dbReference type="ChEBI" id="CHEBI:30616"/>
    </ligand>
</feature>
<dbReference type="EMBL" id="JAHOEF010000057">
    <property type="protein sequence ID" value="MBV3383235.1"/>
    <property type="molecule type" value="Genomic_DNA"/>
</dbReference>
<dbReference type="GO" id="GO:0005524">
    <property type="term" value="F:ATP binding"/>
    <property type="evidence" value="ECO:0007669"/>
    <property type="project" value="UniProtKB-UniRule"/>
</dbReference>
<evidence type="ECO:0000313" key="12">
    <source>
        <dbReference type="EMBL" id="MBV3383235.1"/>
    </source>
</evidence>
<keyword evidence="4 9" id="KW-0067">ATP-binding</keyword>
<comment type="catalytic activity">
    <reaction evidence="8">
        <text>ATP + H2O = ADP + phosphate + H(+)</text>
        <dbReference type="Rhea" id="RHEA:13065"/>
        <dbReference type="ChEBI" id="CHEBI:15377"/>
        <dbReference type="ChEBI" id="CHEBI:15378"/>
        <dbReference type="ChEBI" id="CHEBI:30616"/>
        <dbReference type="ChEBI" id="CHEBI:43474"/>
        <dbReference type="ChEBI" id="CHEBI:456216"/>
        <dbReference type="EC" id="5.6.2.4"/>
    </reaction>
</comment>
<dbReference type="GO" id="GO:0043138">
    <property type="term" value="F:3'-5' DNA helicase activity"/>
    <property type="evidence" value="ECO:0007669"/>
    <property type="project" value="UniProtKB-EC"/>
</dbReference>
<evidence type="ECO:0000313" key="13">
    <source>
        <dbReference type="EMBL" id="MBV3393244.1"/>
    </source>
</evidence>
<protein>
    <recommendedName>
        <fullName evidence="7">DNA 3'-5' helicase</fullName>
        <ecNumber evidence="7">5.6.2.4</ecNumber>
    </recommendedName>
</protein>
<reference evidence="12 15" key="1">
    <citation type="submission" date="2021-06" db="EMBL/GenBank/DDBJ databases">
        <title>Collection of gut derived symbiotic bacterial strains cultured from healthy donors.</title>
        <authorList>
            <person name="Lin H."/>
            <person name="Littmann E."/>
            <person name="Pamer E.G."/>
        </authorList>
    </citation>
    <scope>NUCLEOTIDE SEQUENCE</scope>
    <source>
        <strain evidence="13 15">MSK.21.70</strain>
        <strain evidence="12">MSK.21.82</strain>
    </source>
</reference>
<dbReference type="PROSITE" id="PS51198">
    <property type="entry name" value="UVRD_HELICASE_ATP_BIND"/>
    <property type="match status" value="1"/>
</dbReference>
<dbReference type="GO" id="GO:0003677">
    <property type="term" value="F:DNA binding"/>
    <property type="evidence" value="ECO:0007669"/>
    <property type="project" value="InterPro"/>
</dbReference>
<feature type="domain" description="UvrD-like helicase ATP-binding" evidence="10">
    <location>
        <begin position="5"/>
        <end position="283"/>
    </location>
</feature>
<dbReference type="PANTHER" id="PTHR11070">
    <property type="entry name" value="UVRD / RECB / PCRA DNA HELICASE FAMILY MEMBER"/>
    <property type="match status" value="1"/>
</dbReference>
<name>A0AAW4MVL1_9FIRM</name>
<feature type="domain" description="UvrD-like helicase C-terminal" evidence="11">
    <location>
        <begin position="284"/>
        <end position="552"/>
    </location>
</feature>
<gene>
    <name evidence="12" type="ORF">KSV97_08390</name>
    <name evidence="13" type="ORF">KSW06_08255</name>
</gene>
<dbReference type="EC" id="5.6.2.4" evidence="7"/>
<sequence length="710" mass="80708">MELSQLLNPKQLEAATYLDGHLRIIAGAGSGKTRVVTYRIAYLIEEVGVNPHNILAITFTNKAANEMKTRVENILGTSLGTTICTIHSLCVSVLRQHSTAIGYPHNFIIMDEEDQKSLIKKLYKEKEIDQKSISIKSMINYISSYKVNFVSPAKALQLAGNMPGEKHKAEIYAMYEKYKEDHNMMDFDDLLVNTLKIFQDNPDIVSRWSRRYQFVHVDEFQDVGSIEYNLIHYFAQDSIVCVVGDPDQTIYSFRGSDVNYIMNFDKDYQNVKTVILDQNYRSTKTILDISNNLIKKNKNRLEKDLFSELEEGDKVIHYAAVSEDAESKYICDTIQKITQSGVSESHIAVLYRANYLSRSIEQEMIRRQIPYKIFGGLKFFNRKEVKDALSYIRLVVMGDDLSFERVVNTPSRGIGAKTLEKITLTASRHGISNYEAVCFFLDETGIGGKAKKGLKELVEVIEKARVSDKSLADIYEDLLKDTGYLKLMKDGQEDNRIENLMELKNSIDTYVNTHPETPDFESYLQDIALYTSQDEEKTGDYVSLMSIHMAKGLEFDYVFVSGLSEGIFPSERTMSEGGDEGLEEERRLAYVAFTRAKKRLYLTDSQGFSFVSQSPKVTSRFVDEIGRNHVEHVGRPSKFKTRNYVHESYTDLIGDNGVNDWKVGDLVNHDIFGKGVVVKVNGPLVDVAFEVPHGIKTLMGNHHALKRLSN</sequence>
<keyword evidence="2 9" id="KW-0378">Hydrolase</keyword>
<dbReference type="Pfam" id="PF21196">
    <property type="entry name" value="PcrA_UvrD_tudor"/>
    <property type="match status" value="1"/>
</dbReference>
<dbReference type="Pfam" id="PF00580">
    <property type="entry name" value="UvrD-helicase"/>
    <property type="match status" value="1"/>
</dbReference>
<dbReference type="GO" id="GO:0016787">
    <property type="term" value="F:hydrolase activity"/>
    <property type="evidence" value="ECO:0007669"/>
    <property type="project" value="UniProtKB-UniRule"/>
</dbReference>
<dbReference type="Proteomes" id="UP001197492">
    <property type="component" value="Unassembled WGS sequence"/>
</dbReference>
<dbReference type="GO" id="GO:0033202">
    <property type="term" value="C:DNA helicase complex"/>
    <property type="evidence" value="ECO:0007669"/>
    <property type="project" value="TreeGrafter"/>
</dbReference>
<dbReference type="Pfam" id="PF13361">
    <property type="entry name" value="UvrD_C"/>
    <property type="match status" value="1"/>
</dbReference>
<dbReference type="InterPro" id="IPR014016">
    <property type="entry name" value="UvrD-like_ATP-bd"/>
</dbReference>
<dbReference type="RefSeq" id="WP_217747973.1">
    <property type="nucleotide sequence ID" value="NZ_JAHOEB010000055.1"/>
</dbReference>
<proteinExistence type="predicted"/>
<keyword evidence="5" id="KW-0413">Isomerase</keyword>
<evidence type="ECO:0000313" key="15">
    <source>
        <dbReference type="Proteomes" id="UP001197492"/>
    </source>
</evidence>
<organism evidence="12 14">
    <name type="scientific">Catenibacterium mitsuokai</name>
    <dbReference type="NCBI Taxonomy" id="100886"/>
    <lineage>
        <taxon>Bacteria</taxon>
        <taxon>Bacillati</taxon>
        <taxon>Bacillota</taxon>
        <taxon>Erysipelotrichia</taxon>
        <taxon>Erysipelotrichales</taxon>
        <taxon>Coprobacillaceae</taxon>
        <taxon>Catenibacterium</taxon>
    </lineage>
</organism>
<dbReference type="PROSITE" id="PS51217">
    <property type="entry name" value="UVRD_HELICASE_CTER"/>
    <property type="match status" value="1"/>
</dbReference>
<comment type="catalytic activity">
    <reaction evidence="6">
        <text>Couples ATP hydrolysis with the unwinding of duplex DNA by translocating in the 3'-5' direction.</text>
        <dbReference type="EC" id="5.6.2.4"/>
    </reaction>
</comment>
<keyword evidence="1 9" id="KW-0547">Nucleotide-binding</keyword>
<dbReference type="GO" id="GO:0000725">
    <property type="term" value="P:recombinational repair"/>
    <property type="evidence" value="ECO:0007669"/>
    <property type="project" value="TreeGrafter"/>
</dbReference>
<dbReference type="GO" id="GO:0005829">
    <property type="term" value="C:cytosol"/>
    <property type="evidence" value="ECO:0007669"/>
    <property type="project" value="TreeGrafter"/>
</dbReference>
<comment type="caution">
    <text evidence="12">The sequence shown here is derived from an EMBL/GenBank/DDBJ whole genome shotgun (WGS) entry which is preliminary data.</text>
</comment>
<dbReference type="InterPro" id="IPR014017">
    <property type="entry name" value="DNA_helicase_UvrD-like_C"/>
</dbReference>
<evidence type="ECO:0000313" key="14">
    <source>
        <dbReference type="Proteomes" id="UP001196408"/>
    </source>
</evidence>
<dbReference type="EMBL" id="JAHOEL010000055">
    <property type="protein sequence ID" value="MBV3393244.1"/>
    <property type="molecule type" value="Genomic_DNA"/>
</dbReference>